<reference evidence="3" key="1">
    <citation type="submission" date="2025-08" db="UniProtKB">
        <authorList>
            <consortium name="RefSeq"/>
        </authorList>
    </citation>
    <scope>IDENTIFICATION</scope>
</reference>
<feature type="chain" id="PRO_5046886464" evidence="1">
    <location>
        <begin position="23"/>
        <end position="138"/>
    </location>
</feature>
<protein>
    <submittedName>
        <fullName evidence="3">Uncharacterized protein LOC106811368</fullName>
    </submittedName>
</protein>
<keyword evidence="1" id="KW-0732">Signal</keyword>
<accession>A0ABM1EE20</accession>
<keyword evidence="2" id="KW-1185">Reference proteome</keyword>
<sequence length="138" mass="15199">MALTTKMFVIWSLLSALALSNAAPNVESEQPLTCPPCICNVTGMSQSVCTTQPQTSVGYNDEWELVLKASIGVPMNIYDLWMSDSVLNAVNPEAMSISSRYRINYKSASSNNWENIIKVKVSLLKADEEVVFVDFNAV</sequence>
<organism evidence="2 3">
    <name type="scientific">Priapulus caudatus</name>
    <name type="common">Priapulid worm</name>
    <dbReference type="NCBI Taxonomy" id="37621"/>
    <lineage>
        <taxon>Eukaryota</taxon>
        <taxon>Metazoa</taxon>
        <taxon>Ecdysozoa</taxon>
        <taxon>Scalidophora</taxon>
        <taxon>Priapulida</taxon>
        <taxon>Priapulimorpha</taxon>
        <taxon>Priapulimorphida</taxon>
        <taxon>Priapulidae</taxon>
        <taxon>Priapulus</taxon>
    </lineage>
</organism>
<feature type="signal peptide" evidence="1">
    <location>
        <begin position="1"/>
        <end position="22"/>
    </location>
</feature>
<evidence type="ECO:0000313" key="3">
    <source>
        <dbReference type="RefSeq" id="XP_014670441.1"/>
    </source>
</evidence>
<dbReference type="Proteomes" id="UP000695022">
    <property type="component" value="Unplaced"/>
</dbReference>
<dbReference type="RefSeq" id="XP_014670441.1">
    <property type="nucleotide sequence ID" value="XM_014814955.1"/>
</dbReference>
<dbReference type="GeneID" id="106811368"/>
<name>A0ABM1EE20_PRICU</name>
<proteinExistence type="predicted"/>
<gene>
    <name evidence="3" type="primary">LOC106811368</name>
</gene>
<evidence type="ECO:0000256" key="1">
    <source>
        <dbReference type="SAM" id="SignalP"/>
    </source>
</evidence>
<evidence type="ECO:0000313" key="2">
    <source>
        <dbReference type="Proteomes" id="UP000695022"/>
    </source>
</evidence>